<protein>
    <recommendedName>
        <fullName evidence="2">Large polyvalent protein associated domain-containing protein</fullName>
    </recommendedName>
</protein>
<comment type="caution">
    <text evidence="1">The sequence shown here is derived from an EMBL/GenBank/DDBJ whole genome shotgun (WGS) entry which is preliminary data.</text>
</comment>
<accession>A0A0F9JL60</accession>
<sequence>FIQDFLKNPPDWAFESAVKEGNRAGFNRELSKLEESIARSGWVQVLMQAYPRWAFQFSRWMAEMLGARPKLWNRIRKGQATGEEISTYILESATGWGAIYLLEGLYQKVDFNSMEFVHESGDRTRLSGRTPIPEGLMLLALIHGDKEKAMAAAQYTSFPGAQGTEGGLIGGLANAFRDVHTKQIDTRQFSREMTNVVNRALPGQAVMRAVNSIFDPTMREGVGAYIPGYAQTLPKRISATTGEPLQPRERVFGTPLEIGSGGGIPLPGSRRLLDPVAKVLLNHGIGIFRPRRTPIAEFPVEGVPPELRQQYERIRGRLVNQYVTAETQNPYFKQLEFEERRKVLQKAVSQAQADAKLELEAGRGFPEKPLRVPTLREKLLPEKLAPAPGLR</sequence>
<name>A0A0F9JL60_9ZZZZ</name>
<gene>
    <name evidence="1" type="ORF">LCGC14_1514420</name>
</gene>
<evidence type="ECO:0008006" key="2">
    <source>
        <dbReference type="Google" id="ProtNLM"/>
    </source>
</evidence>
<dbReference type="AlphaFoldDB" id="A0A0F9JL60"/>
<organism evidence="1">
    <name type="scientific">marine sediment metagenome</name>
    <dbReference type="NCBI Taxonomy" id="412755"/>
    <lineage>
        <taxon>unclassified sequences</taxon>
        <taxon>metagenomes</taxon>
        <taxon>ecological metagenomes</taxon>
    </lineage>
</organism>
<dbReference type="EMBL" id="LAZR01011154">
    <property type="protein sequence ID" value="KKM63141.1"/>
    <property type="molecule type" value="Genomic_DNA"/>
</dbReference>
<proteinExistence type="predicted"/>
<feature type="non-terminal residue" evidence="1">
    <location>
        <position position="1"/>
    </location>
</feature>
<evidence type="ECO:0000313" key="1">
    <source>
        <dbReference type="EMBL" id="KKM63141.1"/>
    </source>
</evidence>
<reference evidence="1" key="1">
    <citation type="journal article" date="2015" name="Nature">
        <title>Complex archaea that bridge the gap between prokaryotes and eukaryotes.</title>
        <authorList>
            <person name="Spang A."/>
            <person name="Saw J.H."/>
            <person name="Jorgensen S.L."/>
            <person name="Zaremba-Niedzwiedzka K."/>
            <person name="Martijn J."/>
            <person name="Lind A.E."/>
            <person name="van Eijk R."/>
            <person name="Schleper C."/>
            <person name="Guy L."/>
            <person name="Ettema T.J."/>
        </authorList>
    </citation>
    <scope>NUCLEOTIDE SEQUENCE</scope>
</reference>